<protein>
    <submittedName>
        <fullName evidence="2">Uncharacterized protein</fullName>
    </submittedName>
</protein>
<name>A0ABV0J931_9CYAN</name>
<proteinExistence type="predicted"/>
<accession>A0ABV0J931</accession>
<feature type="transmembrane region" description="Helical" evidence="1">
    <location>
        <begin position="12"/>
        <end position="39"/>
    </location>
</feature>
<dbReference type="Proteomes" id="UP001464891">
    <property type="component" value="Unassembled WGS sequence"/>
</dbReference>
<feature type="transmembrane region" description="Helical" evidence="1">
    <location>
        <begin position="60"/>
        <end position="79"/>
    </location>
</feature>
<evidence type="ECO:0000313" key="2">
    <source>
        <dbReference type="EMBL" id="MEP0818280.1"/>
    </source>
</evidence>
<dbReference type="EMBL" id="JAMPKM010000008">
    <property type="protein sequence ID" value="MEP0818280.1"/>
    <property type="molecule type" value="Genomic_DNA"/>
</dbReference>
<gene>
    <name evidence="2" type="ORF">NC998_14365</name>
</gene>
<evidence type="ECO:0000313" key="3">
    <source>
        <dbReference type="Proteomes" id="UP001464891"/>
    </source>
</evidence>
<dbReference type="RefSeq" id="WP_190441676.1">
    <property type="nucleotide sequence ID" value="NZ_JAMPKM010000008.1"/>
</dbReference>
<comment type="caution">
    <text evidence="2">The sequence shown here is derived from an EMBL/GenBank/DDBJ whole genome shotgun (WGS) entry which is preliminary data.</text>
</comment>
<sequence length="89" mass="9757">MDTESWELFSALATPVMLLHVILNVLFAVGLNVLFAVGVGHDVGVLQRRRRRTALVGPMVWVFATLLGGVFVAGLYWVIHHSTLSQGEV</sequence>
<organism evidence="2 3">
    <name type="scientific">Trichocoleus desertorum GB2-A4</name>
    <dbReference type="NCBI Taxonomy" id="2933944"/>
    <lineage>
        <taxon>Bacteria</taxon>
        <taxon>Bacillati</taxon>
        <taxon>Cyanobacteriota</taxon>
        <taxon>Cyanophyceae</taxon>
        <taxon>Leptolyngbyales</taxon>
        <taxon>Trichocoleusaceae</taxon>
        <taxon>Trichocoleus</taxon>
    </lineage>
</organism>
<keyword evidence="1" id="KW-1133">Transmembrane helix</keyword>
<keyword evidence="3" id="KW-1185">Reference proteome</keyword>
<reference evidence="2 3" key="1">
    <citation type="submission" date="2022-04" db="EMBL/GenBank/DDBJ databases">
        <title>Positive selection, recombination, and allopatry shape intraspecific diversity of widespread and dominant cyanobacteria.</title>
        <authorList>
            <person name="Wei J."/>
            <person name="Shu W."/>
            <person name="Hu C."/>
        </authorList>
    </citation>
    <scope>NUCLEOTIDE SEQUENCE [LARGE SCALE GENOMIC DNA]</scope>
    <source>
        <strain evidence="2 3">GB2-A4</strain>
    </source>
</reference>
<keyword evidence="1" id="KW-0812">Transmembrane</keyword>
<evidence type="ECO:0000256" key="1">
    <source>
        <dbReference type="SAM" id="Phobius"/>
    </source>
</evidence>
<keyword evidence="1" id="KW-0472">Membrane</keyword>